<keyword evidence="1" id="KW-0812">Transmembrane</keyword>
<evidence type="ECO:0000256" key="1">
    <source>
        <dbReference type="SAM" id="Phobius"/>
    </source>
</evidence>
<accession>A0A1E7WR90</accession>
<protein>
    <submittedName>
        <fullName evidence="2">Uncharacterized protein</fullName>
    </submittedName>
</protein>
<evidence type="ECO:0000313" key="3">
    <source>
        <dbReference type="Proteomes" id="UP000175989"/>
    </source>
</evidence>
<feature type="transmembrane region" description="Helical" evidence="1">
    <location>
        <begin position="28"/>
        <end position="50"/>
    </location>
</feature>
<reference evidence="3" key="1">
    <citation type="journal article" date="2016" name="Front. Microbiol.">
        <title>Molecular Keys to the Janthinobacterium and Duganella spp. Interaction with the Plant Pathogen Fusarium graminearum.</title>
        <authorList>
            <person name="Haack F.S."/>
            <person name="Poehlein A."/>
            <person name="Kroger C."/>
            <person name="Voigt C.A."/>
            <person name="Piepenbring M."/>
            <person name="Bode H.B."/>
            <person name="Daniel R."/>
            <person name="Schafer W."/>
            <person name="Streit W.R."/>
        </authorList>
    </citation>
    <scope>NUCLEOTIDE SEQUENCE [LARGE SCALE GENOMIC DNA]</scope>
    <source>
        <strain evidence="3">T54</strain>
    </source>
</reference>
<gene>
    <name evidence="2" type="ORF">DUPY_19810</name>
</gene>
<keyword evidence="3" id="KW-1185">Reference proteome</keyword>
<dbReference type="EMBL" id="LROM01000077">
    <property type="protein sequence ID" value="OFA02097.1"/>
    <property type="molecule type" value="Genomic_DNA"/>
</dbReference>
<evidence type="ECO:0000313" key="2">
    <source>
        <dbReference type="EMBL" id="OFA02097.1"/>
    </source>
</evidence>
<dbReference type="AlphaFoldDB" id="A0A1E7WR90"/>
<proteinExistence type="predicted"/>
<dbReference type="PATRIC" id="fig|762836.4.peg.2057"/>
<keyword evidence="1" id="KW-1133">Transmembrane helix</keyword>
<dbReference type="Proteomes" id="UP000175989">
    <property type="component" value="Unassembled WGS sequence"/>
</dbReference>
<keyword evidence="1" id="KW-0472">Membrane</keyword>
<sequence length="81" mass="8690">MLLAVRGIIGVRLLFLMNSMSSQKLTKILILAAMAAVALSVVGYVFVVVADYTDCQRIEAAELKKGKKVSCRDVKAGMAAE</sequence>
<comment type="caution">
    <text evidence="2">The sequence shown here is derived from an EMBL/GenBank/DDBJ whole genome shotgun (WGS) entry which is preliminary data.</text>
</comment>
<name>A0A1E7WR90_9BURK</name>
<organism evidence="2 3">
    <name type="scientific">Duganella phyllosphaerae</name>
    <dbReference type="NCBI Taxonomy" id="762836"/>
    <lineage>
        <taxon>Bacteria</taxon>
        <taxon>Pseudomonadati</taxon>
        <taxon>Pseudomonadota</taxon>
        <taxon>Betaproteobacteria</taxon>
        <taxon>Burkholderiales</taxon>
        <taxon>Oxalobacteraceae</taxon>
        <taxon>Telluria group</taxon>
        <taxon>Duganella</taxon>
    </lineage>
</organism>